<keyword evidence="1" id="KW-0238">DNA-binding</keyword>
<feature type="domain" description="HTH cro/C1-type" evidence="3">
    <location>
        <begin position="5"/>
        <end position="59"/>
    </location>
</feature>
<protein>
    <submittedName>
        <fullName evidence="4">Helix-turn-helix domain-containing protein</fullName>
    </submittedName>
</protein>
<dbReference type="Pfam" id="PF01381">
    <property type="entry name" value="HTH_3"/>
    <property type="match status" value="1"/>
</dbReference>
<dbReference type="Gene3D" id="1.10.260.40">
    <property type="entry name" value="lambda repressor-like DNA-binding domains"/>
    <property type="match status" value="1"/>
</dbReference>
<organism evidence="4 5">
    <name type="scientific">Schleiferilactobacillus harbinensis</name>
    <dbReference type="NCBI Taxonomy" id="304207"/>
    <lineage>
        <taxon>Bacteria</taxon>
        <taxon>Bacillati</taxon>
        <taxon>Bacillota</taxon>
        <taxon>Bacilli</taxon>
        <taxon>Lactobacillales</taxon>
        <taxon>Lactobacillaceae</taxon>
        <taxon>Schleiferilactobacillus</taxon>
    </lineage>
</organism>
<dbReference type="SUPFAM" id="SSF47413">
    <property type="entry name" value="lambda repressor-like DNA-binding domains"/>
    <property type="match status" value="1"/>
</dbReference>
<dbReference type="Proteomes" id="UP000326779">
    <property type="component" value="Chromosome"/>
</dbReference>
<dbReference type="InterPro" id="IPR010982">
    <property type="entry name" value="Lambda_DNA-bd_dom_sf"/>
</dbReference>
<dbReference type="PANTHER" id="PTHR46558:SF4">
    <property type="entry name" value="DNA-BIDING PHAGE PROTEIN"/>
    <property type="match status" value="1"/>
</dbReference>
<accession>A0A5P8M7E6</accession>
<dbReference type="GO" id="GO:0003677">
    <property type="term" value="F:DNA binding"/>
    <property type="evidence" value="ECO:0007669"/>
    <property type="project" value="UniProtKB-KW"/>
</dbReference>
<evidence type="ECO:0000256" key="1">
    <source>
        <dbReference type="ARBA" id="ARBA00023125"/>
    </source>
</evidence>
<evidence type="ECO:0000259" key="3">
    <source>
        <dbReference type="PROSITE" id="PS50943"/>
    </source>
</evidence>
<dbReference type="PANTHER" id="PTHR46558">
    <property type="entry name" value="TRACRIPTIONAL REGULATORY PROTEIN-RELATED-RELATED"/>
    <property type="match status" value="1"/>
</dbReference>
<dbReference type="SMART" id="SM00530">
    <property type="entry name" value="HTH_XRE"/>
    <property type="match status" value="1"/>
</dbReference>
<dbReference type="AlphaFoldDB" id="A0A5P8M7E6"/>
<dbReference type="KEGG" id="lhb:D1010_14020"/>
<keyword evidence="2" id="KW-1133">Transmembrane helix</keyword>
<dbReference type="PROSITE" id="PS50943">
    <property type="entry name" value="HTH_CROC1"/>
    <property type="match status" value="1"/>
</dbReference>
<reference evidence="4 5" key="1">
    <citation type="submission" date="2019-10" db="EMBL/GenBank/DDBJ databases">
        <title>The completed genome of Lactobacillus harbinensis M1.</title>
        <authorList>
            <person name="Zheng Y."/>
        </authorList>
    </citation>
    <scope>NUCLEOTIDE SEQUENCE [LARGE SCALE GENOMIC DNA]</scope>
    <source>
        <strain evidence="4 5">M1</strain>
    </source>
</reference>
<proteinExistence type="predicted"/>
<evidence type="ECO:0000256" key="2">
    <source>
        <dbReference type="SAM" id="Phobius"/>
    </source>
</evidence>
<name>A0A5P8M7E6_9LACO</name>
<keyword evidence="2" id="KW-0472">Membrane</keyword>
<dbReference type="RefSeq" id="WP_152261318.1">
    <property type="nucleotide sequence ID" value="NZ_CP045143.1"/>
</dbReference>
<dbReference type="EMBL" id="CP045143">
    <property type="protein sequence ID" value="QFR24399.1"/>
    <property type="molecule type" value="Genomic_DNA"/>
</dbReference>
<keyword evidence="2" id="KW-0812">Transmembrane</keyword>
<feature type="transmembrane region" description="Helical" evidence="2">
    <location>
        <begin position="82"/>
        <end position="108"/>
    </location>
</feature>
<dbReference type="CDD" id="cd00093">
    <property type="entry name" value="HTH_XRE"/>
    <property type="match status" value="1"/>
</dbReference>
<evidence type="ECO:0000313" key="4">
    <source>
        <dbReference type="EMBL" id="QFR24399.1"/>
    </source>
</evidence>
<sequence length="144" mass="16349">MDERLRTLRQQHQLTQQELAEKLQVSRQTVSNWENGRSAPDRVNIAELAKVYQLPLETLLGTSVHAKPAPPAPTEQERHMTLFVVVLMFLSCITPLAAILSLFIVISWKDHLPRLLYRLAAVILTILSSVNVILIIALILFFPF</sequence>
<feature type="transmembrane region" description="Helical" evidence="2">
    <location>
        <begin position="120"/>
        <end position="142"/>
    </location>
</feature>
<gene>
    <name evidence="4" type="ORF">D1010_14020</name>
</gene>
<evidence type="ECO:0000313" key="5">
    <source>
        <dbReference type="Proteomes" id="UP000326779"/>
    </source>
</evidence>
<dbReference type="InterPro" id="IPR001387">
    <property type="entry name" value="Cro/C1-type_HTH"/>
</dbReference>